<feature type="domain" description="Solute-binding protein family 5" evidence="4">
    <location>
        <begin position="96"/>
        <end position="463"/>
    </location>
</feature>
<proteinExistence type="inferred from homology"/>
<dbReference type="GO" id="GO:0043190">
    <property type="term" value="C:ATP-binding cassette (ABC) transporter complex"/>
    <property type="evidence" value="ECO:0007669"/>
    <property type="project" value="InterPro"/>
</dbReference>
<dbReference type="InterPro" id="IPR006311">
    <property type="entry name" value="TAT_signal"/>
</dbReference>
<sequence length="552" mass="61124">MSSTRMPINAVRNFLSRSLSRRALARGLVGATAAVLIASASPVALAATPKDTLVLAWAIDDIITLDPAESFEISAGEIMGNTYDRLVRFDVADPSKLYGDVAESWTVSEDGKTYTFKLKPGLKFASGNPLTAEDVAFSLQRAVKLDLAPAFILTQFGLSKDNVEQKVRKIDDLTVVLETDKAYAPTFVLNCLTANVAAIVDKKLVLEHEKDGDLGNGWLKTNYAGSGPMKIRDWRANEILALERNDNYYGEKAKLPRVIYRHVKESATQRLLLEKGDVDIARNLTPEDLAAVEKNADIAITSRPKGTIYYISLNQKHPILSKPEVREAMKWLVDYDAIGETLIKGIGKIHQTFLPMGLLGAIDEKPYKLDVAKAKELLEKAGLKDGFSITMDVRQTQPVAGIAEAVQRTFAQAGIKMEIIPGDGKQTLTKYRARNHDLYIGQWGADYWDPHTNADTFARNPDNSDNAASKPLAWRNAWDIPELTKKADAAVLERDEAKRVEMYAELQRDLLKTSPFIIIYQMVETAGVRKNVQDFVLGATSDSTYVFKVSKN</sequence>
<dbReference type="GO" id="GO:0015833">
    <property type="term" value="P:peptide transport"/>
    <property type="evidence" value="ECO:0007669"/>
    <property type="project" value="TreeGrafter"/>
</dbReference>
<feature type="chain" id="PRO_5032997009" evidence="3">
    <location>
        <begin position="47"/>
        <end position="552"/>
    </location>
</feature>
<dbReference type="AlphaFoldDB" id="A0A841K5C2"/>
<dbReference type="CDD" id="cd08512">
    <property type="entry name" value="PBP2_NikA_DppA_OppA_like_7"/>
    <property type="match status" value="1"/>
</dbReference>
<protein>
    <submittedName>
        <fullName evidence="5">Peptide/nickel transport system substrate-binding protein</fullName>
    </submittedName>
</protein>
<dbReference type="GO" id="GO:0030288">
    <property type="term" value="C:outer membrane-bounded periplasmic space"/>
    <property type="evidence" value="ECO:0007669"/>
    <property type="project" value="UniProtKB-ARBA"/>
</dbReference>
<dbReference type="RefSeq" id="WP_210305024.1">
    <property type="nucleotide sequence ID" value="NZ_BMHX01000003.1"/>
</dbReference>
<reference evidence="5 6" key="1">
    <citation type="submission" date="2020-08" db="EMBL/GenBank/DDBJ databases">
        <title>Genomic Encyclopedia of Type Strains, Phase IV (KMG-IV): sequencing the most valuable type-strain genomes for metagenomic binning, comparative biology and taxonomic classification.</title>
        <authorList>
            <person name="Goeker M."/>
        </authorList>
    </citation>
    <scope>NUCLEOTIDE SEQUENCE [LARGE SCALE GENOMIC DNA]</scope>
    <source>
        <strain evidence="5 6">DSM 101465</strain>
    </source>
</reference>
<evidence type="ECO:0000256" key="2">
    <source>
        <dbReference type="ARBA" id="ARBA00005695"/>
    </source>
</evidence>
<dbReference type="GO" id="GO:1904680">
    <property type="term" value="F:peptide transmembrane transporter activity"/>
    <property type="evidence" value="ECO:0007669"/>
    <property type="project" value="TreeGrafter"/>
</dbReference>
<feature type="signal peptide" evidence="3">
    <location>
        <begin position="1"/>
        <end position="46"/>
    </location>
</feature>
<evidence type="ECO:0000256" key="1">
    <source>
        <dbReference type="ARBA" id="ARBA00004418"/>
    </source>
</evidence>
<accession>A0A841K5C2</accession>
<dbReference type="PANTHER" id="PTHR30290">
    <property type="entry name" value="PERIPLASMIC BINDING COMPONENT OF ABC TRANSPORTER"/>
    <property type="match status" value="1"/>
</dbReference>
<dbReference type="InterPro" id="IPR039424">
    <property type="entry name" value="SBP_5"/>
</dbReference>
<dbReference type="PANTHER" id="PTHR30290:SF34">
    <property type="entry name" value="ABC TRANSPORTER, PERIPLASMIC OLIGO-PEPTIDE BINDING PROTEIN, PUTATIVE-RELATED"/>
    <property type="match status" value="1"/>
</dbReference>
<gene>
    <name evidence="5" type="ORF">HNQ73_001304</name>
</gene>
<dbReference type="InterPro" id="IPR000914">
    <property type="entry name" value="SBP_5_dom"/>
</dbReference>
<dbReference type="PROSITE" id="PS51318">
    <property type="entry name" value="TAT"/>
    <property type="match status" value="1"/>
</dbReference>
<dbReference type="Gene3D" id="3.10.105.10">
    <property type="entry name" value="Dipeptide-binding Protein, Domain 3"/>
    <property type="match status" value="1"/>
</dbReference>
<keyword evidence="6" id="KW-1185">Reference proteome</keyword>
<dbReference type="Proteomes" id="UP000588017">
    <property type="component" value="Unassembled WGS sequence"/>
</dbReference>
<name>A0A841K5C2_9HYPH</name>
<dbReference type="EMBL" id="JACHEH010000003">
    <property type="protein sequence ID" value="MBB6167681.1"/>
    <property type="molecule type" value="Genomic_DNA"/>
</dbReference>
<evidence type="ECO:0000256" key="3">
    <source>
        <dbReference type="SAM" id="SignalP"/>
    </source>
</evidence>
<dbReference type="Pfam" id="PF00496">
    <property type="entry name" value="SBP_bac_5"/>
    <property type="match status" value="1"/>
</dbReference>
<comment type="similarity">
    <text evidence="2">Belongs to the bacterial solute-binding protein 5 family.</text>
</comment>
<dbReference type="PIRSF" id="PIRSF002741">
    <property type="entry name" value="MppA"/>
    <property type="match status" value="1"/>
</dbReference>
<comment type="caution">
    <text evidence="5">The sequence shown here is derived from an EMBL/GenBank/DDBJ whole genome shotgun (WGS) entry which is preliminary data.</text>
</comment>
<evidence type="ECO:0000259" key="4">
    <source>
        <dbReference type="Pfam" id="PF00496"/>
    </source>
</evidence>
<dbReference type="SUPFAM" id="SSF53850">
    <property type="entry name" value="Periplasmic binding protein-like II"/>
    <property type="match status" value="1"/>
</dbReference>
<dbReference type="InterPro" id="IPR030678">
    <property type="entry name" value="Peptide/Ni-bd"/>
</dbReference>
<dbReference type="Gene3D" id="3.90.76.10">
    <property type="entry name" value="Dipeptide-binding Protein, Domain 1"/>
    <property type="match status" value="1"/>
</dbReference>
<keyword evidence="3" id="KW-0732">Signal</keyword>
<evidence type="ECO:0000313" key="5">
    <source>
        <dbReference type="EMBL" id="MBB6167681.1"/>
    </source>
</evidence>
<dbReference type="Gene3D" id="3.40.190.10">
    <property type="entry name" value="Periplasmic binding protein-like II"/>
    <property type="match status" value="1"/>
</dbReference>
<organism evidence="5 6">
    <name type="scientific">Chelatococcus composti</name>
    <dbReference type="NCBI Taxonomy" id="1743235"/>
    <lineage>
        <taxon>Bacteria</taxon>
        <taxon>Pseudomonadati</taxon>
        <taxon>Pseudomonadota</taxon>
        <taxon>Alphaproteobacteria</taxon>
        <taxon>Hyphomicrobiales</taxon>
        <taxon>Chelatococcaceae</taxon>
        <taxon>Chelatococcus</taxon>
    </lineage>
</organism>
<comment type="subcellular location">
    <subcellularLocation>
        <location evidence="1">Periplasm</location>
    </subcellularLocation>
</comment>
<evidence type="ECO:0000313" key="6">
    <source>
        <dbReference type="Proteomes" id="UP000588017"/>
    </source>
</evidence>